<evidence type="ECO:0000313" key="2">
    <source>
        <dbReference type="EMBL" id="KAH9327515.1"/>
    </source>
</evidence>
<dbReference type="EMBL" id="JAHRHJ020000002">
    <property type="protein sequence ID" value="KAH9327515.1"/>
    <property type="molecule type" value="Genomic_DNA"/>
</dbReference>
<keyword evidence="3" id="KW-1185">Reference proteome</keyword>
<feature type="compositionally biased region" description="Pro residues" evidence="1">
    <location>
        <begin position="81"/>
        <end position="98"/>
    </location>
</feature>
<evidence type="ECO:0000256" key="1">
    <source>
        <dbReference type="SAM" id="MobiDB-lite"/>
    </source>
</evidence>
<organism evidence="2 3">
    <name type="scientific">Taxus chinensis</name>
    <name type="common">Chinese yew</name>
    <name type="synonym">Taxus wallichiana var. chinensis</name>
    <dbReference type="NCBI Taxonomy" id="29808"/>
    <lineage>
        <taxon>Eukaryota</taxon>
        <taxon>Viridiplantae</taxon>
        <taxon>Streptophyta</taxon>
        <taxon>Embryophyta</taxon>
        <taxon>Tracheophyta</taxon>
        <taxon>Spermatophyta</taxon>
        <taxon>Pinopsida</taxon>
        <taxon>Pinidae</taxon>
        <taxon>Conifers II</taxon>
        <taxon>Cupressales</taxon>
        <taxon>Taxaceae</taxon>
        <taxon>Taxus</taxon>
    </lineage>
</organism>
<accession>A0AA38LMA5</accession>
<feature type="non-terminal residue" evidence="2">
    <location>
        <position position="1"/>
    </location>
</feature>
<sequence length="138" mass="15403">SYAKILTNLLETSVITLPPLRPYDPLKPKPKGFDDTKICAYHRVPGHDVENCKALKTILIQLCPPETNFDDDDLLDEDPASPTPIPTLPTQQPQPPPSQLLEPHTKFEINMVRIRELATPPPKCRCTQLTSQGFSPPV</sequence>
<reference evidence="2 3" key="1">
    <citation type="journal article" date="2021" name="Nat. Plants">
        <title>The Taxus genome provides insights into paclitaxel biosynthesis.</title>
        <authorList>
            <person name="Xiong X."/>
            <person name="Gou J."/>
            <person name="Liao Q."/>
            <person name="Li Y."/>
            <person name="Zhou Q."/>
            <person name="Bi G."/>
            <person name="Li C."/>
            <person name="Du R."/>
            <person name="Wang X."/>
            <person name="Sun T."/>
            <person name="Guo L."/>
            <person name="Liang H."/>
            <person name="Lu P."/>
            <person name="Wu Y."/>
            <person name="Zhang Z."/>
            <person name="Ro D.K."/>
            <person name="Shang Y."/>
            <person name="Huang S."/>
            <person name="Yan J."/>
        </authorList>
    </citation>
    <scope>NUCLEOTIDE SEQUENCE [LARGE SCALE GENOMIC DNA]</scope>
    <source>
        <strain evidence="2">Ta-2019</strain>
    </source>
</reference>
<name>A0AA38LMA5_TAXCH</name>
<evidence type="ECO:0000313" key="3">
    <source>
        <dbReference type="Proteomes" id="UP000824469"/>
    </source>
</evidence>
<dbReference type="Proteomes" id="UP000824469">
    <property type="component" value="Unassembled WGS sequence"/>
</dbReference>
<feature type="non-terminal residue" evidence="2">
    <location>
        <position position="138"/>
    </location>
</feature>
<dbReference type="AlphaFoldDB" id="A0AA38LMA5"/>
<proteinExistence type="predicted"/>
<feature type="compositionally biased region" description="Acidic residues" evidence="1">
    <location>
        <begin position="69"/>
        <end position="79"/>
    </location>
</feature>
<feature type="region of interest" description="Disordered" evidence="1">
    <location>
        <begin position="69"/>
        <end position="102"/>
    </location>
</feature>
<gene>
    <name evidence="2" type="ORF">KI387_007693</name>
</gene>
<protein>
    <submittedName>
        <fullName evidence="2">Uncharacterized protein</fullName>
    </submittedName>
</protein>
<comment type="caution">
    <text evidence="2">The sequence shown here is derived from an EMBL/GenBank/DDBJ whole genome shotgun (WGS) entry which is preliminary data.</text>
</comment>